<accession>A3ITR2</accession>
<name>A3ITR2_9CHRO</name>
<protein>
    <recommendedName>
        <fullName evidence="3">Type II toxin-antitoxin system HicA family toxin</fullName>
    </recommendedName>
</protein>
<proteinExistence type="predicted"/>
<gene>
    <name evidence="1" type="ORF">CY0110_05994</name>
</gene>
<dbReference type="OrthoDB" id="495565at2"/>
<evidence type="ECO:0000313" key="2">
    <source>
        <dbReference type="Proteomes" id="UP000003781"/>
    </source>
</evidence>
<evidence type="ECO:0000313" key="1">
    <source>
        <dbReference type="EMBL" id="EAZ90128.1"/>
    </source>
</evidence>
<dbReference type="Proteomes" id="UP000003781">
    <property type="component" value="Unassembled WGS sequence"/>
</dbReference>
<dbReference type="RefSeq" id="WP_008276769.1">
    <property type="nucleotide sequence ID" value="NZ_AAXW01000030.1"/>
</dbReference>
<sequence>MNYPKLRYYELEKIILALNFRALSTEGNQKVFEHPDGALIILPHYLNNQLGNKTHLVAISRILDEFNIINKLDFKTYLEEGLSSSLI</sequence>
<comment type="caution">
    <text evidence="1">The sequence shown here is derived from an EMBL/GenBank/DDBJ whole genome shotgun (WGS) entry which is preliminary data.</text>
</comment>
<reference evidence="1 2" key="1">
    <citation type="submission" date="2007-03" db="EMBL/GenBank/DDBJ databases">
        <authorList>
            <person name="Stal L."/>
            <person name="Ferriera S."/>
            <person name="Johnson J."/>
            <person name="Kravitz S."/>
            <person name="Beeson K."/>
            <person name="Sutton G."/>
            <person name="Rogers Y.-H."/>
            <person name="Friedman R."/>
            <person name="Frazier M."/>
            <person name="Venter J.C."/>
        </authorList>
    </citation>
    <scope>NUCLEOTIDE SEQUENCE [LARGE SCALE GENOMIC DNA]</scope>
    <source>
        <strain evidence="1 2">CCY0110</strain>
    </source>
</reference>
<evidence type="ECO:0008006" key="3">
    <source>
        <dbReference type="Google" id="ProtNLM"/>
    </source>
</evidence>
<keyword evidence="2" id="KW-1185">Reference proteome</keyword>
<dbReference type="EMBL" id="AAXW01000030">
    <property type="protein sequence ID" value="EAZ90128.1"/>
    <property type="molecule type" value="Genomic_DNA"/>
</dbReference>
<organism evidence="1 2">
    <name type="scientific">Crocosphaera chwakensis CCY0110</name>
    <dbReference type="NCBI Taxonomy" id="391612"/>
    <lineage>
        <taxon>Bacteria</taxon>
        <taxon>Bacillati</taxon>
        <taxon>Cyanobacteriota</taxon>
        <taxon>Cyanophyceae</taxon>
        <taxon>Oscillatoriophycideae</taxon>
        <taxon>Chroococcales</taxon>
        <taxon>Aphanothecaceae</taxon>
        <taxon>Crocosphaera</taxon>
        <taxon>Crocosphaera chwakensis</taxon>
    </lineage>
</organism>
<dbReference type="AlphaFoldDB" id="A3ITR2"/>